<evidence type="ECO:0000256" key="6">
    <source>
        <dbReference type="SAM" id="Coils"/>
    </source>
</evidence>
<dbReference type="Pfam" id="PF07058">
    <property type="entry name" value="MAP70"/>
    <property type="match status" value="1"/>
</dbReference>
<dbReference type="PANTHER" id="PTHR31246">
    <property type="entry name" value="MICROTUBULE-ASSOCIATED PROTEIN 70-2"/>
    <property type="match status" value="1"/>
</dbReference>
<proteinExistence type="inferred from homology"/>
<feature type="compositionally biased region" description="Polar residues" evidence="7">
    <location>
        <begin position="447"/>
        <end position="469"/>
    </location>
</feature>
<dbReference type="GO" id="GO:0005856">
    <property type="term" value="C:cytoskeleton"/>
    <property type="evidence" value="ECO:0007669"/>
    <property type="project" value="UniProtKB-SubCell"/>
</dbReference>
<feature type="region of interest" description="Disordered" evidence="7">
    <location>
        <begin position="93"/>
        <end position="112"/>
    </location>
</feature>
<name>A0AAW1TFZ7_9CHLO</name>
<evidence type="ECO:0000256" key="2">
    <source>
        <dbReference type="ARBA" id="ARBA00008825"/>
    </source>
</evidence>
<comment type="similarity">
    <text evidence="2">Belongs to the MAP70 family.</text>
</comment>
<evidence type="ECO:0000256" key="1">
    <source>
        <dbReference type="ARBA" id="ARBA00004245"/>
    </source>
</evidence>
<evidence type="ECO:0000313" key="8">
    <source>
        <dbReference type="EMBL" id="KAK9867497.1"/>
    </source>
</evidence>
<feature type="coiled-coil region" evidence="6">
    <location>
        <begin position="184"/>
        <end position="318"/>
    </location>
</feature>
<keyword evidence="9" id="KW-1185">Reference proteome</keyword>
<keyword evidence="5" id="KW-0206">Cytoskeleton</keyword>
<organism evidence="8 9">
    <name type="scientific">Apatococcus fuscideae</name>
    <dbReference type="NCBI Taxonomy" id="2026836"/>
    <lineage>
        <taxon>Eukaryota</taxon>
        <taxon>Viridiplantae</taxon>
        <taxon>Chlorophyta</taxon>
        <taxon>core chlorophytes</taxon>
        <taxon>Trebouxiophyceae</taxon>
        <taxon>Chlorellales</taxon>
        <taxon>Chlorellaceae</taxon>
        <taxon>Apatococcus</taxon>
    </lineage>
</organism>
<comment type="subcellular location">
    <subcellularLocation>
        <location evidence="1">Cytoplasm</location>
        <location evidence="1">Cytoskeleton</location>
    </subcellularLocation>
</comment>
<feature type="compositionally biased region" description="Low complexity" evidence="7">
    <location>
        <begin position="69"/>
        <end position="79"/>
    </location>
</feature>
<keyword evidence="3" id="KW-0963">Cytoplasm</keyword>
<dbReference type="EMBL" id="JALJOV010000083">
    <property type="protein sequence ID" value="KAK9867497.1"/>
    <property type="molecule type" value="Genomic_DNA"/>
</dbReference>
<evidence type="ECO:0000256" key="5">
    <source>
        <dbReference type="ARBA" id="ARBA00023212"/>
    </source>
</evidence>
<dbReference type="GO" id="GO:0008017">
    <property type="term" value="F:microtubule binding"/>
    <property type="evidence" value="ECO:0007669"/>
    <property type="project" value="InterPro"/>
</dbReference>
<dbReference type="GO" id="GO:0007010">
    <property type="term" value="P:cytoskeleton organization"/>
    <property type="evidence" value="ECO:0007669"/>
    <property type="project" value="InterPro"/>
</dbReference>
<dbReference type="InterPro" id="IPR009768">
    <property type="entry name" value="MAP70"/>
</dbReference>
<gene>
    <name evidence="8" type="ORF">WJX84_002838</name>
</gene>
<dbReference type="PANTHER" id="PTHR31246:SF32">
    <property type="entry name" value="MICROTUBULE-ASSOCIATED PROTEIN 70-1"/>
    <property type="match status" value="1"/>
</dbReference>
<feature type="region of interest" description="Disordered" evidence="7">
    <location>
        <begin position="1"/>
        <end position="83"/>
    </location>
</feature>
<comment type="caution">
    <text evidence="8">The sequence shown here is derived from an EMBL/GenBank/DDBJ whole genome shotgun (WGS) entry which is preliminary data.</text>
</comment>
<feature type="region of interest" description="Disordered" evidence="7">
    <location>
        <begin position="424"/>
        <end position="482"/>
    </location>
</feature>
<evidence type="ECO:0000256" key="7">
    <source>
        <dbReference type="SAM" id="MobiDB-lite"/>
    </source>
</evidence>
<dbReference type="AlphaFoldDB" id="A0AAW1TFZ7"/>
<accession>A0AAW1TFZ7</accession>
<evidence type="ECO:0000256" key="3">
    <source>
        <dbReference type="ARBA" id="ARBA00022490"/>
    </source>
</evidence>
<feature type="coiled-coil region" evidence="6">
    <location>
        <begin position="484"/>
        <end position="532"/>
    </location>
</feature>
<dbReference type="Proteomes" id="UP001485043">
    <property type="component" value="Unassembled WGS sequence"/>
</dbReference>
<sequence>MLEAELAKPSLPKGTQLRLRLGPAMAPSDPVLHRSESPRSLGPDSMSPTPSRGPSHSSILQPTDENSPRARTTSTSSASKNLRKSMGSVSLLHRTASTASSAQDTSPSGVGFELTRMRNDLRLQGKELDAEREESRTLRSKLNAKEQALTKISAENTAMSDRLLRCEADLATRVKELRTAGMDRQRAISAKNDAEMQADKLQAKMAAMPKGPKFSEQVAALESEVRSLRQNNAKLAEDNKAAATMIRNKDRELDAAALRVEEAERVMIMNGELENRVRDQLRQLEEAAAARATLQSVLRQKDSQIQSMTDEVARANAQEATMAQSLASANTLLKDRGDELSKQERELKVTRDELIRTGAVAQRVAASETRGGNKDEGVVPVAMHLEEVKHLQGELERVTLKLRQADKSAAANQQIMDKLHRQLDAKKAERPSGNSSLRRSFCGSPLSIPQSESRSPTGTASPRMSSSGGALTRPMTPMRQELQIEKLSKELAAKDAELTAMRNEHTRQEPRLIALRDANRRLERQLAQVSQST</sequence>
<evidence type="ECO:0000313" key="9">
    <source>
        <dbReference type="Proteomes" id="UP001485043"/>
    </source>
</evidence>
<feature type="compositionally biased region" description="Low complexity" evidence="7">
    <location>
        <begin position="95"/>
        <end position="108"/>
    </location>
</feature>
<feature type="coiled-coil region" evidence="6">
    <location>
        <begin position="114"/>
        <end position="148"/>
    </location>
</feature>
<evidence type="ECO:0000256" key="4">
    <source>
        <dbReference type="ARBA" id="ARBA00023054"/>
    </source>
</evidence>
<protein>
    <submittedName>
        <fullName evidence="8">Uncharacterized protein</fullName>
    </submittedName>
</protein>
<reference evidence="8 9" key="1">
    <citation type="journal article" date="2024" name="Nat. Commun.">
        <title>Phylogenomics reveals the evolutionary origins of lichenization in chlorophyte algae.</title>
        <authorList>
            <person name="Puginier C."/>
            <person name="Libourel C."/>
            <person name="Otte J."/>
            <person name="Skaloud P."/>
            <person name="Haon M."/>
            <person name="Grisel S."/>
            <person name="Petersen M."/>
            <person name="Berrin J.G."/>
            <person name="Delaux P.M."/>
            <person name="Dal Grande F."/>
            <person name="Keller J."/>
        </authorList>
    </citation>
    <scope>NUCLEOTIDE SEQUENCE [LARGE SCALE GENOMIC DNA]</scope>
    <source>
        <strain evidence="8 9">SAG 2523</strain>
    </source>
</reference>
<keyword evidence="4 6" id="KW-0175">Coiled coil</keyword>
<feature type="compositionally biased region" description="Polar residues" evidence="7">
    <location>
        <begin position="46"/>
        <end position="65"/>
    </location>
</feature>